<dbReference type="InterPro" id="IPR000225">
    <property type="entry name" value="Armadillo"/>
</dbReference>
<dbReference type="InterPro" id="IPR011989">
    <property type="entry name" value="ARM-like"/>
</dbReference>
<protein>
    <submittedName>
        <fullName evidence="3">Armadillo repeat-containing protein 6</fullName>
    </submittedName>
</protein>
<dbReference type="Gene3D" id="1.25.10.10">
    <property type="entry name" value="Leucine-rich Repeat Variant"/>
    <property type="match status" value="1"/>
</dbReference>
<evidence type="ECO:0000256" key="1">
    <source>
        <dbReference type="ARBA" id="ARBA00022737"/>
    </source>
</evidence>
<organism evidence="3">
    <name type="scientific">Anthurium amnicola</name>
    <dbReference type="NCBI Taxonomy" id="1678845"/>
    <lineage>
        <taxon>Eukaryota</taxon>
        <taxon>Viridiplantae</taxon>
        <taxon>Streptophyta</taxon>
        <taxon>Embryophyta</taxon>
        <taxon>Tracheophyta</taxon>
        <taxon>Spermatophyta</taxon>
        <taxon>Magnoliopsida</taxon>
        <taxon>Liliopsida</taxon>
        <taxon>Araceae</taxon>
        <taxon>Pothoideae</taxon>
        <taxon>Potheae</taxon>
        <taxon>Anthurium</taxon>
    </lineage>
</organism>
<gene>
    <name evidence="3" type="primary">ARMC6_1</name>
    <name evidence="3" type="ORF">g.30322</name>
</gene>
<dbReference type="PANTHER" id="PTHR22895">
    <property type="entry name" value="ARMADILLO REPEAT-CONTAINING PROTEIN 6"/>
    <property type="match status" value="1"/>
</dbReference>
<sequence length="468" mass="50300">MGSRGGGGRSISQEAFEEMVRENMEDLGMEPAEALEDAIHALSLQGVDLTGIVKCIPGTGAKDDDPVLQVLHALNKMVAAGPPRQSSLGEMVQLLDRLRDLCSCGGVRGGAENASIAVRNGAVEMLCSLCSSLDIGEERALLAALKALRSILHDTRSTDVFQNSDGPKLVMHIVEEGNQSISLMDCAFAVIAVAATGNEIVKESFMDLKIDELFLQNLKRQSNACAGSMYDAIRVLLTPDDDRVLASQVYGYARRFAQVGIADALVVALKNVPRSPSTISVCTALKAVAVNDEICRSISEIGGIEAILQCIDESDQQINKAIARSCCSLLSKLAGSDTNKSAIVQKGGLDKLIKISLRFSDEPAVLQEIMTVISILSLRSPENAARAMEAGAGDFAMQAMHKFPAAYQMQRQSCLMIRNLVVRNPENRTILLSNGVEKLIRKARASHESCKDAASDALRDLGLDDYNY</sequence>
<feature type="repeat" description="ARM" evidence="2">
    <location>
        <begin position="302"/>
        <end position="348"/>
    </location>
</feature>
<dbReference type="SMART" id="SM00185">
    <property type="entry name" value="ARM"/>
    <property type="match status" value="4"/>
</dbReference>
<dbReference type="PANTHER" id="PTHR22895:SF0">
    <property type="entry name" value="ARMADILLO REPEAT-CONTAINING PROTEIN 6"/>
    <property type="match status" value="1"/>
</dbReference>
<dbReference type="SUPFAM" id="SSF48371">
    <property type="entry name" value="ARM repeat"/>
    <property type="match status" value="1"/>
</dbReference>
<reference evidence="3" key="1">
    <citation type="submission" date="2015-07" db="EMBL/GenBank/DDBJ databases">
        <title>Transcriptome Assembly of Anthurium amnicola.</title>
        <authorList>
            <person name="Suzuki J."/>
        </authorList>
    </citation>
    <scope>NUCLEOTIDE SEQUENCE</scope>
</reference>
<keyword evidence="1" id="KW-0677">Repeat</keyword>
<evidence type="ECO:0000313" key="3">
    <source>
        <dbReference type="EMBL" id="JAT55533.1"/>
    </source>
</evidence>
<dbReference type="EMBL" id="GDJX01012403">
    <property type="protein sequence ID" value="JAT55533.1"/>
    <property type="molecule type" value="Transcribed_RNA"/>
</dbReference>
<proteinExistence type="predicted"/>
<accession>A0A1D1YLL9</accession>
<dbReference type="AlphaFoldDB" id="A0A1D1YLL9"/>
<dbReference type="InterPro" id="IPR016024">
    <property type="entry name" value="ARM-type_fold"/>
</dbReference>
<name>A0A1D1YLL9_9ARAE</name>
<dbReference type="PROSITE" id="PS50176">
    <property type="entry name" value="ARM_REPEAT"/>
    <property type="match status" value="1"/>
</dbReference>
<evidence type="ECO:0000256" key="2">
    <source>
        <dbReference type="PROSITE-ProRule" id="PRU00259"/>
    </source>
</evidence>